<dbReference type="EMBL" id="JBEPLM010000020">
    <property type="protein sequence ID" value="MET3597172.1"/>
    <property type="molecule type" value="Genomic_DNA"/>
</dbReference>
<evidence type="ECO:0000313" key="2">
    <source>
        <dbReference type="Proteomes" id="UP001549036"/>
    </source>
</evidence>
<reference evidence="1 2" key="1">
    <citation type="submission" date="2024-06" db="EMBL/GenBank/DDBJ databases">
        <title>Genomic Encyclopedia of Type Strains, Phase IV (KMG-IV): sequencing the most valuable type-strain genomes for metagenomic binning, comparative biology and taxonomic classification.</title>
        <authorList>
            <person name="Goeker M."/>
        </authorList>
    </citation>
    <scope>NUCLEOTIDE SEQUENCE [LARGE SCALE GENOMIC DNA]</scope>
    <source>
        <strain evidence="1 2">DSM 29846</strain>
    </source>
</reference>
<accession>A0ABV2I4C9</accession>
<dbReference type="Proteomes" id="UP001549036">
    <property type="component" value="Unassembled WGS sequence"/>
</dbReference>
<dbReference type="Gene3D" id="3.40.190.10">
    <property type="entry name" value="Periplasmic binding protein-like II"/>
    <property type="match status" value="1"/>
</dbReference>
<proteinExistence type="predicted"/>
<name>A0ABV2I4C9_9HYPH</name>
<keyword evidence="2" id="KW-1185">Reference proteome</keyword>
<dbReference type="RefSeq" id="WP_292340633.1">
    <property type="nucleotide sequence ID" value="NZ_JBEPLM010000020.1"/>
</dbReference>
<dbReference type="SUPFAM" id="SSF53850">
    <property type="entry name" value="Periplasmic binding protein-like II"/>
    <property type="match status" value="1"/>
</dbReference>
<sequence length="97" mass="10325">MRAVATCVRVADLDAVDKDYTTKDLDYGGAINAFLAGEGGVQLNGTWVDNAQSETKGTAPNKGGYAVYPYPQLFAGAHAQYGDGHTWAVSQKDRTPE</sequence>
<organism evidence="1 2">
    <name type="scientific">Mesorhizobium shonense</name>
    <dbReference type="NCBI Taxonomy" id="1209948"/>
    <lineage>
        <taxon>Bacteria</taxon>
        <taxon>Pseudomonadati</taxon>
        <taxon>Pseudomonadota</taxon>
        <taxon>Alphaproteobacteria</taxon>
        <taxon>Hyphomicrobiales</taxon>
        <taxon>Phyllobacteriaceae</taxon>
        <taxon>Mesorhizobium</taxon>
    </lineage>
</organism>
<evidence type="ECO:0000313" key="1">
    <source>
        <dbReference type="EMBL" id="MET3597172.1"/>
    </source>
</evidence>
<protein>
    <submittedName>
        <fullName evidence="1">ABC-type glycerol-3-phosphate transport system substrate-binding protein</fullName>
    </submittedName>
</protein>
<comment type="caution">
    <text evidence="1">The sequence shown here is derived from an EMBL/GenBank/DDBJ whole genome shotgun (WGS) entry which is preliminary data.</text>
</comment>
<gene>
    <name evidence="1" type="ORF">ABID26_006596</name>
</gene>